<dbReference type="EMBL" id="HBNS01007539">
    <property type="protein sequence ID" value="CAE4590363.1"/>
    <property type="molecule type" value="Transcribed_RNA"/>
</dbReference>
<sequence>MSCAFYTDVWKSLDFHMIQTLHKDNPCQYLVPFKPPQKDTSEKKRGHRAMWKKQETVIHERIVKYITVEPDGTVHELVETDKNQSEVLHMECKDTGEFLHREHTEYEQTEKFDAEFVTADRGTEEYLHLKNLEDEYEFMNSDMPKKKQSSEGEGDDGNGDEMGGEYYEEES</sequence>
<organism evidence="2">
    <name type="scientific">Ditylum brightwellii</name>
    <dbReference type="NCBI Taxonomy" id="49249"/>
    <lineage>
        <taxon>Eukaryota</taxon>
        <taxon>Sar</taxon>
        <taxon>Stramenopiles</taxon>
        <taxon>Ochrophyta</taxon>
        <taxon>Bacillariophyta</taxon>
        <taxon>Mediophyceae</taxon>
        <taxon>Lithodesmiophycidae</taxon>
        <taxon>Lithodesmiales</taxon>
        <taxon>Lithodesmiaceae</taxon>
        <taxon>Ditylum</taxon>
    </lineage>
</organism>
<protein>
    <submittedName>
        <fullName evidence="2">Uncharacterized protein</fullName>
    </submittedName>
</protein>
<reference evidence="2" key="1">
    <citation type="submission" date="2021-01" db="EMBL/GenBank/DDBJ databases">
        <authorList>
            <person name="Corre E."/>
            <person name="Pelletier E."/>
            <person name="Niang G."/>
            <person name="Scheremetjew M."/>
            <person name="Finn R."/>
            <person name="Kale V."/>
            <person name="Holt S."/>
            <person name="Cochrane G."/>
            <person name="Meng A."/>
            <person name="Brown T."/>
            <person name="Cohen L."/>
        </authorList>
    </citation>
    <scope>NUCLEOTIDE SEQUENCE</scope>
    <source>
        <strain evidence="2">GSO104</strain>
    </source>
</reference>
<feature type="compositionally biased region" description="Acidic residues" evidence="1">
    <location>
        <begin position="152"/>
        <end position="171"/>
    </location>
</feature>
<name>A0A7S4QRT5_9STRA</name>
<gene>
    <name evidence="2" type="ORF">DBRI00130_LOCUS6107</name>
</gene>
<dbReference type="AlphaFoldDB" id="A0A7S4QRT5"/>
<evidence type="ECO:0000256" key="1">
    <source>
        <dbReference type="SAM" id="MobiDB-lite"/>
    </source>
</evidence>
<evidence type="ECO:0000313" key="2">
    <source>
        <dbReference type="EMBL" id="CAE4590363.1"/>
    </source>
</evidence>
<proteinExistence type="predicted"/>
<feature type="region of interest" description="Disordered" evidence="1">
    <location>
        <begin position="139"/>
        <end position="171"/>
    </location>
</feature>
<accession>A0A7S4QRT5</accession>